<evidence type="ECO:0000256" key="8">
    <source>
        <dbReference type="SAM" id="SignalP"/>
    </source>
</evidence>
<dbReference type="EMBL" id="AP025732">
    <property type="protein sequence ID" value="BDI14926.1"/>
    <property type="molecule type" value="Genomic_DNA"/>
</dbReference>
<keyword evidence="3" id="KW-0677">Repeat</keyword>
<dbReference type="InterPro" id="IPR051476">
    <property type="entry name" value="Bac_ResReg_Asp_Phosphatase"/>
</dbReference>
<evidence type="ECO:0000256" key="1">
    <source>
        <dbReference type="ARBA" id="ARBA00004496"/>
    </source>
</evidence>
<keyword evidence="4 6" id="KW-0802">TPR repeat</keyword>
<accession>A0ABM7YW99</accession>
<dbReference type="RefSeq" id="WP_251958431.1">
    <property type="nucleotide sequence ID" value="NZ_AP025732.1"/>
</dbReference>
<evidence type="ECO:0000256" key="7">
    <source>
        <dbReference type="SAM" id="MobiDB-lite"/>
    </source>
</evidence>
<reference evidence="9" key="1">
    <citation type="submission" date="2022-04" db="EMBL/GenBank/DDBJ databases">
        <title>Complete genome sequence of a cyanobacterium, Nostoc sp. SO-36, isolated in Antarctica.</title>
        <authorList>
            <person name="Kanesaki Y."/>
            <person name="Effendi D."/>
            <person name="Sakamoto T."/>
            <person name="Ohtani S."/>
            <person name="Awai K."/>
        </authorList>
    </citation>
    <scope>NUCLEOTIDE SEQUENCE</scope>
    <source>
        <strain evidence="9">SO-36</strain>
    </source>
</reference>
<feature type="chain" id="PRO_5045980093" description="TPR repeat-containing protein" evidence="8">
    <location>
        <begin position="23"/>
        <end position="408"/>
    </location>
</feature>
<keyword evidence="10" id="KW-1185">Reference proteome</keyword>
<keyword evidence="2" id="KW-0963">Cytoplasm</keyword>
<evidence type="ECO:0000256" key="6">
    <source>
        <dbReference type="PROSITE-ProRule" id="PRU00339"/>
    </source>
</evidence>
<gene>
    <name evidence="9" type="ORF">ANSO36C_07280</name>
</gene>
<comment type="similarity">
    <text evidence="5">Belongs to the Rap family.</text>
</comment>
<evidence type="ECO:0008006" key="11">
    <source>
        <dbReference type="Google" id="ProtNLM"/>
    </source>
</evidence>
<protein>
    <recommendedName>
        <fullName evidence="11">TPR repeat-containing protein</fullName>
    </recommendedName>
</protein>
<feature type="repeat" description="TPR" evidence="6">
    <location>
        <begin position="357"/>
        <end position="390"/>
    </location>
</feature>
<dbReference type="SUPFAM" id="SSF48452">
    <property type="entry name" value="TPR-like"/>
    <property type="match status" value="2"/>
</dbReference>
<dbReference type="SMART" id="SM00028">
    <property type="entry name" value="TPR"/>
    <property type="match status" value="5"/>
</dbReference>
<evidence type="ECO:0000256" key="4">
    <source>
        <dbReference type="ARBA" id="ARBA00022803"/>
    </source>
</evidence>
<dbReference type="InterPro" id="IPR011990">
    <property type="entry name" value="TPR-like_helical_dom_sf"/>
</dbReference>
<name>A0ABM7YW99_NOSCO</name>
<feature type="signal peptide" evidence="8">
    <location>
        <begin position="1"/>
        <end position="22"/>
    </location>
</feature>
<feature type="region of interest" description="Disordered" evidence="7">
    <location>
        <begin position="24"/>
        <end position="55"/>
    </location>
</feature>
<evidence type="ECO:0000313" key="10">
    <source>
        <dbReference type="Proteomes" id="UP001055453"/>
    </source>
</evidence>
<dbReference type="Gene3D" id="1.25.40.10">
    <property type="entry name" value="Tetratricopeptide repeat domain"/>
    <property type="match status" value="2"/>
</dbReference>
<keyword evidence="8" id="KW-0732">Signal</keyword>
<dbReference type="Proteomes" id="UP001055453">
    <property type="component" value="Chromosome"/>
</dbReference>
<evidence type="ECO:0000313" key="9">
    <source>
        <dbReference type="EMBL" id="BDI14926.1"/>
    </source>
</evidence>
<evidence type="ECO:0000256" key="2">
    <source>
        <dbReference type="ARBA" id="ARBA00022490"/>
    </source>
</evidence>
<dbReference type="PROSITE" id="PS50005">
    <property type="entry name" value="TPR"/>
    <property type="match status" value="1"/>
</dbReference>
<dbReference type="PANTHER" id="PTHR46630:SF1">
    <property type="entry name" value="TETRATRICOPEPTIDE REPEAT PROTEIN 29"/>
    <property type="match status" value="1"/>
</dbReference>
<dbReference type="InterPro" id="IPR019734">
    <property type="entry name" value="TPR_rpt"/>
</dbReference>
<comment type="subcellular location">
    <subcellularLocation>
        <location evidence="1">Cytoplasm</location>
    </subcellularLocation>
</comment>
<evidence type="ECO:0000256" key="5">
    <source>
        <dbReference type="ARBA" id="ARBA00038253"/>
    </source>
</evidence>
<dbReference type="PANTHER" id="PTHR46630">
    <property type="entry name" value="TETRATRICOPEPTIDE REPEAT PROTEIN 29"/>
    <property type="match status" value="1"/>
</dbReference>
<evidence type="ECO:0000256" key="3">
    <source>
        <dbReference type="ARBA" id="ARBA00022737"/>
    </source>
</evidence>
<sequence>MLRRLIAIATVTILFNSSLTLAQTNKPKPPDKFPPNPLEITTPDPLSPRSPKDKQPLTLQEQQKLEPALDALNQEAAAKLQAGEQVAAFEIWNRELRLRRFLGALAEVQALSRVGAIAWQQNDGQEVQYITERLQTIQEQAQSQKKTVPIDLELWRSLGEAYKNVRSSKLAIEAYNQVLLVVREQKQKTAVVETLKTIGELHLSWFDYRKAAPIYEELLSLATSVGDGVNELTYLQRLAYIYEQTNQPQQSLNVLNKLAEIYINANNLTKIPELKLAIASDYEYLAKKDPNLLLEAFQNYQEAYTTAWQLKEFVPAGEALQKLIALYRSQGQTDEALQASQILVQTQAQAANFYGMMQAYDQIGQLYLERKEFPQALTAFQKGLQLAQQLKHQEAYFTGQIEKLSKAN</sequence>
<organism evidence="9 10">
    <name type="scientific">Nostoc cf. commune SO-36</name>
    <dbReference type="NCBI Taxonomy" id="449208"/>
    <lineage>
        <taxon>Bacteria</taxon>
        <taxon>Bacillati</taxon>
        <taxon>Cyanobacteriota</taxon>
        <taxon>Cyanophyceae</taxon>
        <taxon>Nostocales</taxon>
        <taxon>Nostocaceae</taxon>
        <taxon>Nostoc</taxon>
    </lineage>
</organism>
<proteinExistence type="inferred from homology"/>